<accession>A0A533QB48</accession>
<dbReference type="EMBL" id="SULG01000033">
    <property type="protein sequence ID" value="TLD41892.1"/>
    <property type="molecule type" value="Genomic_DNA"/>
</dbReference>
<organism evidence="2 3">
    <name type="scientific">Candidatus Jettenia ecosi</name>
    <dbReference type="NCBI Taxonomy" id="2494326"/>
    <lineage>
        <taxon>Bacteria</taxon>
        <taxon>Pseudomonadati</taxon>
        <taxon>Planctomycetota</taxon>
        <taxon>Candidatus Brocadiia</taxon>
        <taxon>Candidatus Brocadiales</taxon>
        <taxon>Candidatus Brocadiaceae</taxon>
        <taxon>Candidatus Jettenia</taxon>
    </lineage>
</organism>
<evidence type="ECO:0000313" key="2">
    <source>
        <dbReference type="EMBL" id="TLD41892.1"/>
    </source>
</evidence>
<evidence type="ECO:0000313" key="3">
    <source>
        <dbReference type="Proteomes" id="UP000319783"/>
    </source>
</evidence>
<sequence length="56" mass="6296">MTYSIPRMKPNISSTGERLSRLPNGHCEGRDAKSCVSTEAILCMFQKILLRENPSQ</sequence>
<evidence type="ECO:0000256" key="1">
    <source>
        <dbReference type="SAM" id="MobiDB-lite"/>
    </source>
</evidence>
<reference evidence="2 3" key="1">
    <citation type="submission" date="2019-04" db="EMBL/GenBank/DDBJ databases">
        <title>Genome of a novel bacterium Candidatus Jettenia ecosi reconstructed from metagenome of an anammox bioreactor.</title>
        <authorList>
            <person name="Mardanov A.V."/>
            <person name="Beletsky A.V."/>
            <person name="Ravin N.V."/>
            <person name="Botchkova E.A."/>
            <person name="Litti Y.V."/>
            <person name="Nozhevnikova A.N."/>
        </authorList>
    </citation>
    <scope>NUCLEOTIDE SEQUENCE [LARGE SCALE GENOMIC DNA]</scope>
    <source>
        <strain evidence="2">J2</strain>
    </source>
</reference>
<gene>
    <name evidence="2" type="ORF">JETT_1833</name>
</gene>
<proteinExistence type="predicted"/>
<dbReference type="AlphaFoldDB" id="A0A533QB48"/>
<protein>
    <submittedName>
        <fullName evidence="2">Uncharacterized protein</fullName>
    </submittedName>
</protein>
<dbReference type="Proteomes" id="UP000319783">
    <property type="component" value="Unassembled WGS sequence"/>
</dbReference>
<feature type="region of interest" description="Disordered" evidence="1">
    <location>
        <begin position="1"/>
        <end position="24"/>
    </location>
</feature>
<name>A0A533QB48_9BACT</name>
<comment type="caution">
    <text evidence="2">The sequence shown here is derived from an EMBL/GenBank/DDBJ whole genome shotgun (WGS) entry which is preliminary data.</text>
</comment>